<sequence>MRVPTLALPIILLLLVLSAPTSSAARSPGVILARTSSRGRGAALPASEQPRRLVEAGADGAAAHLDASGKPAATGSSPPPTVFDADRMSKRRVRRGSDPIHNKC</sequence>
<keyword evidence="2" id="KW-1185">Reference proteome</keyword>
<organism evidence="1 2">
    <name type="scientific">Avena sativa</name>
    <name type="common">Oat</name>
    <dbReference type="NCBI Taxonomy" id="4498"/>
    <lineage>
        <taxon>Eukaryota</taxon>
        <taxon>Viridiplantae</taxon>
        <taxon>Streptophyta</taxon>
        <taxon>Embryophyta</taxon>
        <taxon>Tracheophyta</taxon>
        <taxon>Spermatophyta</taxon>
        <taxon>Magnoliopsida</taxon>
        <taxon>Liliopsida</taxon>
        <taxon>Poales</taxon>
        <taxon>Poaceae</taxon>
        <taxon>BOP clade</taxon>
        <taxon>Pooideae</taxon>
        <taxon>Poodae</taxon>
        <taxon>Poeae</taxon>
        <taxon>Poeae Chloroplast Group 1 (Aveneae type)</taxon>
        <taxon>Aveninae</taxon>
        <taxon>Avena</taxon>
    </lineage>
</organism>
<name>A0ACD5USE1_AVESA</name>
<evidence type="ECO:0000313" key="1">
    <source>
        <dbReference type="EnsemblPlants" id="AVESA.00010b.r2.2CG0304210.1.CDS.1"/>
    </source>
</evidence>
<reference evidence="1" key="1">
    <citation type="submission" date="2021-05" db="EMBL/GenBank/DDBJ databases">
        <authorList>
            <person name="Scholz U."/>
            <person name="Mascher M."/>
            <person name="Fiebig A."/>
        </authorList>
    </citation>
    <scope>NUCLEOTIDE SEQUENCE [LARGE SCALE GENOMIC DNA]</scope>
</reference>
<proteinExistence type="predicted"/>
<dbReference type="EnsemblPlants" id="AVESA.00010b.r2.2CG0304210.1">
    <property type="protein sequence ID" value="AVESA.00010b.r2.2CG0304210.1.CDS.1"/>
    <property type="gene ID" value="AVESA.00010b.r2.2CG0304210"/>
</dbReference>
<accession>A0ACD5USE1</accession>
<evidence type="ECO:0000313" key="2">
    <source>
        <dbReference type="Proteomes" id="UP001732700"/>
    </source>
</evidence>
<protein>
    <submittedName>
        <fullName evidence="1">Uncharacterized protein</fullName>
    </submittedName>
</protein>
<reference evidence="1" key="2">
    <citation type="submission" date="2025-09" db="UniProtKB">
        <authorList>
            <consortium name="EnsemblPlants"/>
        </authorList>
    </citation>
    <scope>IDENTIFICATION</scope>
</reference>
<dbReference type="Proteomes" id="UP001732700">
    <property type="component" value="Chromosome 2C"/>
</dbReference>